<evidence type="ECO:0000313" key="5">
    <source>
        <dbReference type="Proteomes" id="UP000294063"/>
    </source>
</evidence>
<dbReference type="RefSeq" id="WP_130043368.1">
    <property type="nucleotide sequence ID" value="NZ_SEZJ01000005.1"/>
</dbReference>
<comment type="caution">
    <text evidence="1">The sequence shown here is derived from an EMBL/GenBank/DDBJ whole genome shotgun (WGS) entry which is preliminary data.</text>
</comment>
<sequence>MKHKLLNTKQTIEYITSREIEFKSFMHEQDLEKMLFQMINEEYTTSSVIKKNTVKGGSLELINELFVNENSNFRFCVDLNLLSEDKYPIVNDGYLKGDYLITLRDIANGMASSKSSKYFCKNYTEEFQDALIDKMSNIINKICYYQIHFVEE</sequence>
<accession>A0A4Q5KKM3</accession>
<reference evidence="4 5" key="1">
    <citation type="submission" date="2019-02" db="EMBL/GenBank/DDBJ databases">
        <title>Genome sequences of Aliivibrio finisterrensis strains from farmed Atlantic salmon.</title>
        <authorList>
            <person name="Bowman J.P."/>
        </authorList>
    </citation>
    <scope>NUCLEOTIDE SEQUENCE [LARGE SCALE GENOMIC DNA]</scope>
    <source>
        <strain evidence="3 6">A21</strain>
        <strain evidence="1 4">A32</strain>
        <strain evidence="2 5">A46</strain>
    </source>
</reference>
<name>A0A4Q5KKM3_9GAMM</name>
<dbReference type="GeneID" id="56274772"/>
<proteinExistence type="predicted"/>
<dbReference type="AlphaFoldDB" id="A0A4Q5KKM3"/>
<evidence type="ECO:0000313" key="4">
    <source>
        <dbReference type="Proteomes" id="UP000293465"/>
    </source>
</evidence>
<dbReference type="Proteomes" id="UP000294166">
    <property type="component" value="Unassembled WGS sequence"/>
</dbReference>
<dbReference type="EMBL" id="SEZK01000016">
    <property type="protein sequence ID" value="RYU51060.1"/>
    <property type="molecule type" value="Genomic_DNA"/>
</dbReference>
<gene>
    <name evidence="1" type="ORF">ERW49_06930</name>
    <name evidence="3" type="ORF">ERW53_10905</name>
    <name evidence="2" type="ORF">ERW57_10420</name>
</gene>
<dbReference type="EMBL" id="SEZJ01000005">
    <property type="protein sequence ID" value="RYU46863.1"/>
    <property type="molecule type" value="Genomic_DNA"/>
</dbReference>
<evidence type="ECO:0000313" key="2">
    <source>
        <dbReference type="EMBL" id="RYU51060.1"/>
    </source>
</evidence>
<protein>
    <submittedName>
        <fullName evidence="1">Uncharacterized protein</fullName>
    </submittedName>
</protein>
<dbReference type="EMBL" id="SEZN01000017">
    <property type="protein sequence ID" value="RYU64215.1"/>
    <property type="molecule type" value="Genomic_DNA"/>
</dbReference>
<keyword evidence="6" id="KW-1185">Reference proteome</keyword>
<organism evidence="1 4">
    <name type="scientific">Aliivibrio finisterrensis</name>
    <dbReference type="NCBI Taxonomy" id="511998"/>
    <lineage>
        <taxon>Bacteria</taxon>
        <taxon>Pseudomonadati</taxon>
        <taxon>Pseudomonadota</taxon>
        <taxon>Gammaproteobacteria</taxon>
        <taxon>Vibrionales</taxon>
        <taxon>Vibrionaceae</taxon>
        <taxon>Aliivibrio</taxon>
    </lineage>
</organism>
<evidence type="ECO:0000313" key="3">
    <source>
        <dbReference type="EMBL" id="RYU64215.1"/>
    </source>
</evidence>
<evidence type="ECO:0000313" key="1">
    <source>
        <dbReference type="EMBL" id="RYU46863.1"/>
    </source>
</evidence>
<dbReference type="Proteomes" id="UP000293465">
    <property type="component" value="Unassembled WGS sequence"/>
</dbReference>
<evidence type="ECO:0000313" key="6">
    <source>
        <dbReference type="Proteomes" id="UP000294166"/>
    </source>
</evidence>
<dbReference type="Proteomes" id="UP000294063">
    <property type="component" value="Unassembled WGS sequence"/>
</dbReference>